<comment type="caution">
    <text evidence="4">The sequence shown here is derived from an EMBL/GenBank/DDBJ whole genome shotgun (WGS) entry which is preliminary data.</text>
</comment>
<dbReference type="PANTHER" id="PTHR15502:SF7">
    <property type="entry name" value="CALCINEURIN-BINDING PROTEIN CABIN-1"/>
    <property type="match status" value="1"/>
</dbReference>
<proteinExistence type="predicted"/>
<feature type="region of interest" description="Disordered" evidence="3">
    <location>
        <begin position="762"/>
        <end position="782"/>
    </location>
</feature>
<feature type="region of interest" description="Disordered" evidence="3">
    <location>
        <begin position="801"/>
        <end position="831"/>
    </location>
</feature>
<dbReference type="PANTHER" id="PTHR15502">
    <property type="entry name" value="CALCINEURIN-BINDING PROTEIN CABIN 1-RELATED"/>
    <property type="match status" value="1"/>
</dbReference>
<dbReference type="SUPFAM" id="SSF48452">
    <property type="entry name" value="TPR-like"/>
    <property type="match status" value="1"/>
</dbReference>
<name>A0A388L344_CHABU</name>
<dbReference type="STRING" id="69332.A0A388L344"/>
<accession>A0A388L344</accession>
<gene>
    <name evidence="4" type="ORF">CBR_g22939</name>
</gene>
<evidence type="ECO:0000256" key="1">
    <source>
        <dbReference type="ARBA" id="ARBA00004123"/>
    </source>
</evidence>
<feature type="region of interest" description="Disordered" evidence="3">
    <location>
        <begin position="1587"/>
        <end position="1657"/>
    </location>
</feature>
<feature type="compositionally biased region" description="Acidic residues" evidence="3">
    <location>
        <begin position="1638"/>
        <end position="1653"/>
    </location>
</feature>
<feature type="compositionally biased region" description="Basic and acidic residues" evidence="3">
    <location>
        <begin position="633"/>
        <end position="656"/>
    </location>
</feature>
<organism evidence="4 5">
    <name type="scientific">Chara braunii</name>
    <name type="common">Braun's stonewort</name>
    <dbReference type="NCBI Taxonomy" id="69332"/>
    <lineage>
        <taxon>Eukaryota</taxon>
        <taxon>Viridiplantae</taxon>
        <taxon>Streptophyta</taxon>
        <taxon>Charophyceae</taxon>
        <taxon>Charales</taxon>
        <taxon>Characeae</taxon>
        <taxon>Chara</taxon>
    </lineage>
</organism>
<dbReference type="EMBL" id="BFEA01000252">
    <property type="protein sequence ID" value="GBG76721.1"/>
    <property type="molecule type" value="Genomic_DNA"/>
</dbReference>
<dbReference type="OMA" id="MHASRMK"/>
<reference evidence="4 5" key="1">
    <citation type="journal article" date="2018" name="Cell">
        <title>The Chara Genome: Secondary Complexity and Implications for Plant Terrestrialization.</title>
        <authorList>
            <person name="Nishiyama T."/>
            <person name="Sakayama H."/>
            <person name="Vries J.D."/>
            <person name="Buschmann H."/>
            <person name="Saint-Marcoux D."/>
            <person name="Ullrich K.K."/>
            <person name="Haas F.B."/>
            <person name="Vanderstraeten L."/>
            <person name="Becker D."/>
            <person name="Lang D."/>
            <person name="Vosolsobe S."/>
            <person name="Rombauts S."/>
            <person name="Wilhelmsson P.K.I."/>
            <person name="Janitza P."/>
            <person name="Kern R."/>
            <person name="Heyl A."/>
            <person name="Rumpler F."/>
            <person name="Villalobos L.I.A.C."/>
            <person name="Clay J.M."/>
            <person name="Skokan R."/>
            <person name="Toyoda A."/>
            <person name="Suzuki Y."/>
            <person name="Kagoshima H."/>
            <person name="Schijlen E."/>
            <person name="Tajeshwar N."/>
            <person name="Catarino B."/>
            <person name="Hetherington A.J."/>
            <person name="Saltykova A."/>
            <person name="Bonnot C."/>
            <person name="Breuninger H."/>
            <person name="Symeonidi A."/>
            <person name="Radhakrishnan G.V."/>
            <person name="Van Nieuwerburgh F."/>
            <person name="Deforce D."/>
            <person name="Chang C."/>
            <person name="Karol K.G."/>
            <person name="Hedrich R."/>
            <person name="Ulvskov P."/>
            <person name="Glockner G."/>
            <person name="Delwiche C.F."/>
            <person name="Petrasek J."/>
            <person name="Van de Peer Y."/>
            <person name="Friml J."/>
            <person name="Beilby M."/>
            <person name="Dolan L."/>
            <person name="Kohara Y."/>
            <person name="Sugano S."/>
            <person name="Fujiyama A."/>
            <person name="Delaux P.-M."/>
            <person name="Quint M."/>
            <person name="TheiBen G."/>
            <person name="Hagemann M."/>
            <person name="Harholt J."/>
            <person name="Dunand C."/>
            <person name="Zachgo S."/>
            <person name="Langdale J."/>
            <person name="Maumus F."/>
            <person name="Straeten D.V.D."/>
            <person name="Gould S.B."/>
            <person name="Rensing S.A."/>
        </authorList>
    </citation>
    <scope>NUCLEOTIDE SEQUENCE [LARGE SCALE GENOMIC DNA]</scope>
    <source>
        <strain evidence="4 5">S276</strain>
    </source>
</reference>
<dbReference type="GO" id="GO:0005634">
    <property type="term" value="C:nucleus"/>
    <property type="evidence" value="ECO:0007669"/>
    <property type="project" value="UniProtKB-SubCell"/>
</dbReference>
<dbReference type="Gramene" id="GBG76721">
    <property type="protein sequence ID" value="GBG76721"/>
    <property type="gene ID" value="CBR_g22939"/>
</dbReference>
<feature type="region of interest" description="Disordered" evidence="3">
    <location>
        <begin position="338"/>
        <end position="374"/>
    </location>
</feature>
<dbReference type="Proteomes" id="UP000265515">
    <property type="component" value="Unassembled WGS sequence"/>
</dbReference>
<dbReference type="InterPro" id="IPR033053">
    <property type="entry name" value="Hir3/CABIN1"/>
</dbReference>
<keyword evidence="2" id="KW-0539">Nucleus</keyword>
<feature type="region of interest" description="Disordered" evidence="3">
    <location>
        <begin position="903"/>
        <end position="928"/>
    </location>
</feature>
<evidence type="ECO:0000313" key="5">
    <source>
        <dbReference type="Proteomes" id="UP000265515"/>
    </source>
</evidence>
<sequence length="2878" mass="315838">MMRGIMWNNTLLQAHLRTERQQRQKYQQDIAVLTTAICAEATQQQQQHQLLNSALARINSIEANASAAPGCTTDATKQLNERIDHVVTIIGDIGVFSRPDTISSTVAAIKTDITKLQTRPDAATKNYKMPHFDISKFDDYNKLDALTWWQRFLTEASCRTVPTDDMMKALYLQLVGGAQAWMNHLAATNKCTIADLHTHITWNEFEKLWFTRFMVRNVVKAAMNEVYTCSQGNMRTRDWTTKWQKMVTTPGFDLSFPNQRSEFFSRSCAGLRSALGNEYDYDTFQAILDRANLVIQTDDKAAKERQSQPHYVAKQGYQCPAYNNAVFSEEIDDHHAAAASSSDGGIVAALPPKRPKRVRKNKATQETTSTGTGQQPWTTYKITKDVYDLCQKYGYCLWCNSVTHVTAQCPEKGKAREYRLSQMYQDALWEIQRENYVAAQEIFECILRDPLCVAAQEEKFMQRNQLLHLRFLAFKNLAEVLIKKGDGRKSEHDALLCYLEAVRIYRQDVVVWHRLGILTWRLSLLSLARNAFEEGLACSPHHWGCMEKLLEVLVAIRDERACRRLAKRMLRCGPHSRASEVLQSVKGIKHKESNEDGIHQAATVQKVCGRPRISPDPFDLLEIDLPGAKRRRVDGTGDGRGSEEHEHLPLQKKAGEDQSAGPVDSEPSPQVLPCNMQELTWVELIEAVGKLVRMTCAGGLGGEGDNAPGGQGDVKNQAGLLPLIAQVVFTFRGQKFPVNEASESGKLTDGARNEVCQEAGMKEGGMKEGGKGSPGGSSSPMGGGCDKDVLCVAECGDGGKQRVEEKRAREEGRKRVGQEDAGGGVEEDAELQREGVMIGTCAGSVRDEELGKRMVRALRPRSRSMMREEGGRGNQDVVMGGPRDVRSVLAEFIVPALCGGADSGGQQGGVGKGGKEGYGGGDGRTDGEVDERAKLENRQSQQAKAEATQIKEFVEHAKGNNGVLDIGQRLVRKLYQIGGVGSIWEKGAFESLLIVEQMLRERLGCLSQNCSLLMGELYLEALMRLPGADQSKEWSWACEFYVQEVIDGVVCGIAGSGDFGEKSPRKGAKKRVVEEDGEGTPFEVKKRSRSHPGEGSTEVDGGGRGIQPKLMCFPGQKNGAPGNGTRNREACGEDDKVLGVSAAMKEEADNQAGKPEGCAEAACLGKGQRFWIRMHWFLGRFFLWQGNRDKAYCELARCFKLMEECEVGRENGVHRDVVCLPKWLAERYISKDLVTKKLREVELDWMVFLATSKIEDDHMKDQSMATEVVAQLAPALLGCTSKGGGDEKANAEDDGTGGACSSYTSPCTSPGSWGVEQGGNARRLNALRVLLSACEKAGTDGLTTALHTHIEILTLVCSAAGWIECDRYGDLVAVERKRGSERGEGGRRWPREGSKQIAEELKALSRCLVRIKDLANDKSESKVNVDITKLPPLAKRRLQQLLIACIHRLYNAPTLARRGFLRHGLNMDAQTDSAALVDAVVSFCRIQHLDPAASINQQVYLLMKMHELLADRGLCCSGKGSDGGEGAFLRMAIHQLTALEMKLKSQNGSVPSDPLLERRRKHIQEREEAVDRSCAVRCASVFEEEDAQGREAREGGDTAIATGVEQDRGSPGTTNVDVIDIDAPDETTNDRVKAPISVDDDIETQGTAEDEANDERKAAETALDAALDQCFFCLYGLNLRSSSDEKNGDGCVLHENTNRGDYQTEKQCEEVLHYVLPFVQNCSRNRLLKLRRVLRLIYKKFPTPPQQVLDLYSVDGFLDDPDLDERGICQELLDADANNRGESSGCKELAVLNKQEEKTGAKSKAGEEDGQGTARTEGPYVEVYSNLYYLLTQVEEMSASVQWAGFVLTKEGEEFVEHNSNLINYDLCYHPMRYESWYRMATLHDEAVDLLLNDGSKNRSVAAWRRNKDFLQRVEVSRRRSRRCLLKSLVLAPNREVQGEVQELLGLVYYDAIQNVVPLYDQRRHQPVREKAWRNLCENATLHFKGAFAKKPEWLHLFYLGKLSEKLGHPPGEALAFYKRASEMNPSILDPIYRLHASRMKLLCSCPRNDRRILKVVAEYCFRQEAAHMVEDLLRCSEGNITIDMSSRGQVGEREREDCESQLARGVDGARGREEGGMADVQGPVGAVWISDMVSTGAVVHAGEGEDATEAPSSGSGQLVVVRTSGQSPSEIEATAWELLFADCMEVMRMCVDADLKHFHRARYCMAKWLLRRGGVGEVERAKEELAFCFRTGRSPFTINMWEIDDNSLRRNRVCRRGAKNPRGPKGGCGVGGTRRLEPGLSESSRKFITCVRKYLLLYLSLCEQTSDLATLERAYSVLRVDKRFCLCLEDIAWVALGRYLHGLVMALQKWDEERERGNWTKQQLQTAGQVQIAGPGSHSANAPAGLLERAFTVFLEHSISWEDTAGLGLAEAGYDSVSTTIEEAIYRYGMRYLDQLEEAGDVDTLELVNEKMRRKFKSPKLTSAGVLKMYRRAALCWFHALSRWVSQLSTPAAAPPPLQLPPPPAPTAAHLLPATVLMTMPDLQHQHIGQIQSAGALGGPRVDGDGRKDGMDIAGGGERSDFQWGLFRGHTGSEIVAADVSGAHIDVGFPHLGSANRTQVFDRVAEDQYDDNRRCGGEEYGPADEHVQLSGAIVGSYATAAENLDGAIALIRSAYALYKDSISSPLANLITGCWAGSPPRIMPATAAVSTVDGYLCSGIGLGAGGGGAGFTSDGNRTAAAAAAGGGGGGGGGGSRGESILGCTSASSTADCGTELPGTSCSDSQSQGVGPYPTPSAVLSRAFVLVHGRYPSSLMEAVKYCEELCKLRPKRTPFFATQSVATAAANPSLPVPTAAALVTTPAAATGVGAAPVSSVASFQQTPLLLGPGLQEGRVWHAE</sequence>
<evidence type="ECO:0000256" key="2">
    <source>
        <dbReference type="ARBA" id="ARBA00023242"/>
    </source>
</evidence>
<evidence type="ECO:0000313" key="4">
    <source>
        <dbReference type="EMBL" id="GBG76721.1"/>
    </source>
</evidence>
<feature type="compositionally biased region" description="Low complexity" evidence="3">
    <location>
        <begin position="364"/>
        <end position="374"/>
    </location>
</feature>
<feature type="compositionally biased region" description="Basic residues" evidence="3">
    <location>
        <begin position="353"/>
        <end position="362"/>
    </location>
</feature>
<dbReference type="Gene3D" id="1.25.40.10">
    <property type="entry name" value="Tetratricopeptide repeat domain"/>
    <property type="match status" value="1"/>
</dbReference>
<dbReference type="GO" id="GO:0031491">
    <property type="term" value="F:nucleosome binding"/>
    <property type="evidence" value="ECO:0007669"/>
    <property type="project" value="TreeGrafter"/>
</dbReference>
<protein>
    <submittedName>
        <fullName evidence="4">Uncharacterized protein</fullName>
    </submittedName>
</protein>
<dbReference type="OrthoDB" id="77564at2759"/>
<keyword evidence="5" id="KW-1185">Reference proteome</keyword>
<feature type="compositionally biased region" description="Basic and acidic residues" evidence="3">
    <location>
        <begin position="801"/>
        <end position="818"/>
    </location>
</feature>
<dbReference type="GO" id="GO:0006325">
    <property type="term" value="P:chromatin organization"/>
    <property type="evidence" value="ECO:0007669"/>
    <property type="project" value="InterPro"/>
</dbReference>
<feature type="compositionally biased region" description="Gly residues" evidence="3">
    <location>
        <begin position="903"/>
        <end position="922"/>
    </location>
</feature>
<dbReference type="InterPro" id="IPR011990">
    <property type="entry name" value="TPR-like_helical_dom_sf"/>
</dbReference>
<comment type="subcellular location">
    <subcellularLocation>
        <location evidence="1">Nucleus</location>
    </subcellularLocation>
</comment>
<evidence type="ECO:0000256" key="3">
    <source>
        <dbReference type="SAM" id="MobiDB-lite"/>
    </source>
</evidence>
<feature type="compositionally biased region" description="Basic and acidic residues" evidence="3">
    <location>
        <begin position="1587"/>
        <end position="1596"/>
    </location>
</feature>
<feature type="region of interest" description="Disordered" evidence="3">
    <location>
        <begin position="1060"/>
        <end position="1102"/>
    </location>
</feature>
<feature type="region of interest" description="Disordered" evidence="3">
    <location>
        <begin position="629"/>
        <end position="671"/>
    </location>
</feature>